<proteinExistence type="predicted"/>
<dbReference type="EMBL" id="FMAE01000004">
    <property type="protein sequence ID" value="SCB28008.1"/>
    <property type="molecule type" value="Genomic_DNA"/>
</dbReference>
<accession>A0A1C3VJX3</accession>
<dbReference type="Proteomes" id="UP000183174">
    <property type="component" value="Unassembled WGS sequence"/>
</dbReference>
<evidence type="ECO:0000313" key="2">
    <source>
        <dbReference type="EMBL" id="SCB28008.1"/>
    </source>
</evidence>
<sequence length="216" mass="23911">MKKTAFYVVCLAAISSVARAEDLSTATAPLPPGTFTTSEHSDEWKIANALSAGPPSITDRAAVMDWPKEGTHQYRMLREGTNGWTCMPDIPGRPQHNPMCMDEVMMKWAEATISGKKPNIDRVGLSYMLMGEAREGQNVFTKTDPKKVEKWYYTGPHVMLVLPDSYVDALRGINQDLTNNEPYTTMLSPAPGSTPIWVIPVANAGERIKSVFQFSK</sequence>
<gene>
    <name evidence="2" type="ORF">GA0061099_1004102</name>
</gene>
<dbReference type="AlphaFoldDB" id="A0A1C3VJX3"/>
<keyword evidence="1" id="KW-0732">Signal</keyword>
<organism evidence="2 3">
    <name type="scientific">Bradyrhizobium yuanmingense</name>
    <dbReference type="NCBI Taxonomy" id="108015"/>
    <lineage>
        <taxon>Bacteria</taxon>
        <taxon>Pseudomonadati</taxon>
        <taxon>Pseudomonadota</taxon>
        <taxon>Alphaproteobacteria</taxon>
        <taxon>Hyphomicrobiales</taxon>
        <taxon>Nitrobacteraceae</taxon>
        <taxon>Bradyrhizobium</taxon>
    </lineage>
</organism>
<feature type="signal peptide" evidence="1">
    <location>
        <begin position="1"/>
        <end position="20"/>
    </location>
</feature>
<name>A0A1C3VJX3_9BRAD</name>
<dbReference type="RefSeq" id="WP_141697598.1">
    <property type="nucleotide sequence ID" value="NZ_FMAE01000004.1"/>
</dbReference>
<protein>
    <submittedName>
        <fullName evidence="2">Uncharacterized protein</fullName>
    </submittedName>
</protein>
<evidence type="ECO:0000256" key="1">
    <source>
        <dbReference type="SAM" id="SignalP"/>
    </source>
</evidence>
<reference evidence="2 3" key="1">
    <citation type="submission" date="2016-08" db="EMBL/GenBank/DDBJ databases">
        <authorList>
            <person name="Seilhamer J.J."/>
        </authorList>
    </citation>
    <scope>NUCLEOTIDE SEQUENCE [LARGE SCALE GENOMIC DNA]</scope>
    <source>
        <strain evidence="2 3">CCBAU 10071</strain>
    </source>
</reference>
<feature type="chain" id="PRO_5008684523" evidence="1">
    <location>
        <begin position="21"/>
        <end position="216"/>
    </location>
</feature>
<evidence type="ECO:0000313" key="3">
    <source>
        <dbReference type="Proteomes" id="UP000183174"/>
    </source>
</evidence>